<dbReference type="Proteomes" id="UP000269692">
    <property type="component" value="Unassembled WGS sequence"/>
</dbReference>
<comment type="caution">
    <text evidence="1">The sequence shown here is derived from an EMBL/GenBank/DDBJ whole genome shotgun (WGS) entry which is preliminary data.</text>
</comment>
<evidence type="ECO:0000313" key="2">
    <source>
        <dbReference type="Proteomes" id="UP000269692"/>
    </source>
</evidence>
<accession>A0A3L7AQR7</accession>
<sequence length="245" mass="26377">MAACSDIATALARFSSCEETANGARVPTHCVYPSFETVFVYVVKHGDGFIVHDGGGAFRSAWIHGRDDGLIRRSLTRASERFFSEVRDDMVSTTADSIEWLQAAIISVANASASGAALAVEKISAATEKALALKIQGVLLRLFPEKSVAREFSVAGRSGKTHTFDFAVRDMGRTILLDAIAPHHVSIAAKYVAFSDSKYDGSGVIDRFAVFDKPIDASDRALIEQVADLVPLASLERGLQRAVLK</sequence>
<proteinExistence type="predicted"/>
<reference evidence="1 2" key="1">
    <citation type="submission" date="2018-10" db="EMBL/GenBank/DDBJ databases">
        <title>Xanthobacter tagetidis genome sequencing and assembly.</title>
        <authorList>
            <person name="Maclea K.S."/>
            <person name="Goen A.E."/>
            <person name="Fatima S.A."/>
        </authorList>
    </citation>
    <scope>NUCLEOTIDE SEQUENCE [LARGE SCALE GENOMIC DNA]</scope>
    <source>
        <strain evidence="1 2">ATCC 700314</strain>
    </source>
</reference>
<evidence type="ECO:0008006" key="3">
    <source>
        <dbReference type="Google" id="ProtNLM"/>
    </source>
</evidence>
<organism evidence="1 2">
    <name type="scientific">Xanthobacter tagetidis</name>
    <dbReference type="NCBI Taxonomy" id="60216"/>
    <lineage>
        <taxon>Bacteria</taxon>
        <taxon>Pseudomonadati</taxon>
        <taxon>Pseudomonadota</taxon>
        <taxon>Alphaproteobacteria</taxon>
        <taxon>Hyphomicrobiales</taxon>
        <taxon>Xanthobacteraceae</taxon>
        <taxon>Xanthobacter</taxon>
    </lineage>
</organism>
<dbReference type="EMBL" id="RCTF01000001">
    <property type="protein sequence ID" value="RLP81920.1"/>
    <property type="molecule type" value="Genomic_DNA"/>
</dbReference>
<evidence type="ECO:0000313" key="1">
    <source>
        <dbReference type="EMBL" id="RLP81920.1"/>
    </source>
</evidence>
<dbReference type="AlphaFoldDB" id="A0A3L7AQR7"/>
<protein>
    <recommendedName>
        <fullName evidence="3">DUF1828 domain-containing protein</fullName>
    </recommendedName>
</protein>
<keyword evidence="2" id="KW-1185">Reference proteome</keyword>
<gene>
    <name evidence="1" type="ORF">D9R14_02740</name>
</gene>
<name>A0A3L7AQR7_9HYPH</name>